<dbReference type="UniPathway" id="UPA00143"/>
<dbReference type="PROSITE" id="PS50011">
    <property type="entry name" value="PROTEIN_KINASE_DOM"/>
    <property type="match status" value="1"/>
</dbReference>
<evidence type="ECO:0000313" key="11">
    <source>
        <dbReference type="RefSeq" id="XP_022133248.1"/>
    </source>
</evidence>
<dbReference type="OrthoDB" id="10064100at2759"/>
<dbReference type="AlphaFoldDB" id="A0A6J1BYK7"/>
<dbReference type="InterPro" id="IPR001245">
    <property type="entry name" value="Ser-Thr/Tyr_kinase_cat_dom"/>
</dbReference>
<dbReference type="InterPro" id="IPR013083">
    <property type="entry name" value="Znf_RING/FYVE/PHD"/>
</dbReference>
<dbReference type="GO" id="GO:0061630">
    <property type="term" value="F:ubiquitin protein ligase activity"/>
    <property type="evidence" value="ECO:0007669"/>
    <property type="project" value="UniProtKB-EC"/>
</dbReference>
<evidence type="ECO:0000256" key="3">
    <source>
        <dbReference type="ARBA" id="ARBA00004906"/>
    </source>
</evidence>
<dbReference type="CDD" id="cd16655">
    <property type="entry name" value="RING-Ubox_WDSUB1-like"/>
    <property type="match status" value="1"/>
</dbReference>
<proteinExistence type="predicted"/>
<dbReference type="InterPro" id="IPR011009">
    <property type="entry name" value="Kinase-like_dom_sf"/>
</dbReference>
<accession>A0A6J1BYK7</accession>
<feature type="domain" description="U-box" evidence="9">
    <location>
        <begin position="732"/>
        <end position="803"/>
    </location>
</feature>
<evidence type="ECO:0000313" key="10">
    <source>
        <dbReference type="Proteomes" id="UP000504603"/>
    </source>
</evidence>
<dbReference type="PANTHER" id="PTHR45647">
    <property type="entry name" value="OS02G0152300 PROTEIN"/>
    <property type="match status" value="1"/>
</dbReference>
<evidence type="ECO:0000256" key="5">
    <source>
        <dbReference type="ARBA" id="ARBA00022679"/>
    </source>
</evidence>
<dbReference type="SMART" id="SM00504">
    <property type="entry name" value="Ubox"/>
    <property type="match status" value="1"/>
</dbReference>
<dbReference type="GO" id="GO:0016567">
    <property type="term" value="P:protein ubiquitination"/>
    <property type="evidence" value="ECO:0007669"/>
    <property type="project" value="UniProtKB-UniPathway"/>
</dbReference>
<dbReference type="KEGG" id="mcha:111005889"/>
<evidence type="ECO:0000256" key="6">
    <source>
        <dbReference type="ARBA" id="ARBA00022786"/>
    </source>
</evidence>
<keyword evidence="5" id="KW-0808">Transferase</keyword>
<name>A0A6J1BYK7_MOMCH</name>
<feature type="coiled-coil region" evidence="7">
    <location>
        <begin position="237"/>
        <end position="369"/>
    </location>
</feature>
<evidence type="ECO:0000259" key="8">
    <source>
        <dbReference type="PROSITE" id="PS50011"/>
    </source>
</evidence>
<dbReference type="Gene3D" id="1.10.510.10">
    <property type="entry name" value="Transferase(Phosphotransferase) domain 1"/>
    <property type="match status" value="1"/>
</dbReference>
<dbReference type="Pfam" id="PF07714">
    <property type="entry name" value="PK_Tyr_Ser-Thr"/>
    <property type="match status" value="1"/>
</dbReference>
<dbReference type="Gene3D" id="3.30.40.10">
    <property type="entry name" value="Zinc/RING finger domain, C3HC4 (zinc finger)"/>
    <property type="match status" value="1"/>
</dbReference>
<organism evidence="10 11">
    <name type="scientific">Momordica charantia</name>
    <name type="common">Bitter gourd</name>
    <name type="synonym">Balsam pear</name>
    <dbReference type="NCBI Taxonomy" id="3673"/>
    <lineage>
        <taxon>Eukaryota</taxon>
        <taxon>Viridiplantae</taxon>
        <taxon>Streptophyta</taxon>
        <taxon>Embryophyta</taxon>
        <taxon>Tracheophyta</taxon>
        <taxon>Spermatophyta</taxon>
        <taxon>Magnoliopsida</taxon>
        <taxon>eudicotyledons</taxon>
        <taxon>Gunneridae</taxon>
        <taxon>Pentapetalae</taxon>
        <taxon>rosids</taxon>
        <taxon>fabids</taxon>
        <taxon>Cucurbitales</taxon>
        <taxon>Cucurbitaceae</taxon>
        <taxon>Momordiceae</taxon>
        <taxon>Momordica</taxon>
    </lineage>
</organism>
<dbReference type="SUPFAM" id="SSF57850">
    <property type="entry name" value="RING/U-box"/>
    <property type="match status" value="1"/>
</dbReference>
<comment type="function">
    <text evidence="2">Functions as an E3 ubiquitin ligase.</text>
</comment>
<dbReference type="Gene3D" id="3.30.200.20">
    <property type="entry name" value="Phosphorylase Kinase, domain 1"/>
    <property type="match status" value="1"/>
</dbReference>
<dbReference type="InterPro" id="IPR000719">
    <property type="entry name" value="Prot_kinase_dom"/>
</dbReference>
<dbReference type="PANTHER" id="PTHR45647:SF56">
    <property type="entry name" value="U-BOX DOMAIN-CONTAINING PROTEIN 50-RELATED"/>
    <property type="match status" value="1"/>
</dbReference>
<dbReference type="EC" id="2.3.2.27" evidence="4"/>
<dbReference type="GeneID" id="111005889"/>
<keyword evidence="7" id="KW-0175">Coiled coil</keyword>
<protein>
    <recommendedName>
        <fullName evidence="4">RING-type E3 ubiquitin transferase</fullName>
        <ecNumber evidence="4">2.3.2.27</ecNumber>
    </recommendedName>
</protein>
<dbReference type="SUPFAM" id="SSF56112">
    <property type="entry name" value="Protein kinase-like (PK-like)"/>
    <property type="match status" value="1"/>
</dbReference>
<reference evidence="11" key="1">
    <citation type="submission" date="2025-08" db="UniProtKB">
        <authorList>
            <consortium name="RefSeq"/>
        </authorList>
    </citation>
    <scope>IDENTIFICATION</scope>
    <source>
        <strain evidence="11">OHB3-1</strain>
    </source>
</reference>
<evidence type="ECO:0000256" key="7">
    <source>
        <dbReference type="SAM" id="Coils"/>
    </source>
</evidence>
<feature type="domain" description="Protein kinase" evidence="8">
    <location>
        <begin position="452"/>
        <end position="705"/>
    </location>
</feature>
<dbReference type="Proteomes" id="UP000504603">
    <property type="component" value="Unplaced"/>
</dbReference>
<dbReference type="GO" id="GO:0004672">
    <property type="term" value="F:protein kinase activity"/>
    <property type="evidence" value="ECO:0007669"/>
    <property type="project" value="InterPro"/>
</dbReference>
<gene>
    <name evidence="11" type="primary">LOC111005889</name>
</gene>
<keyword evidence="10" id="KW-1185">Reference proteome</keyword>
<evidence type="ECO:0000256" key="1">
    <source>
        <dbReference type="ARBA" id="ARBA00000900"/>
    </source>
</evidence>
<evidence type="ECO:0000256" key="4">
    <source>
        <dbReference type="ARBA" id="ARBA00012483"/>
    </source>
</evidence>
<dbReference type="Pfam" id="PF04564">
    <property type="entry name" value="U-box"/>
    <property type="match status" value="1"/>
</dbReference>
<comment type="catalytic activity">
    <reaction evidence="1">
        <text>S-ubiquitinyl-[E2 ubiquitin-conjugating enzyme]-L-cysteine + [acceptor protein]-L-lysine = [E2 ubiquitin-conjugating enzyme]-L-cysteine + N(6)-ubiquitinyl-[acceptor protein]-L-lysine.</text>
        <dbReference type="EC" id="2.3.2.27"/>
    </reaction>
</comment>
<dbReference type="RefSeq" id="XP_022133248.1">
    <property type="nucleotide sequence ID" value="XM_022277556.1"/>
</dbReference>
<sequence length="803" mass="90534">MNAEAEKVYVAIGNDLHDGFKTLGWTLTKWKSRPISIVILHVAYSNSKEYVYTPFGKLPASSVSEEKVEVLRRYEQEKIDKLLSKYLDFCGKVKAEILKVQKSDEPVHELIVDLVSELRITNLVVGFTFMKSSSWKSKSAISGSFYIYRNKAHFCELFVIWGGKQVFLRDERIMENDKGVRIAKVSTKHSLKGWLGKMFMDDPIYSSERNLSLSSASPSCSNSSSSRSYWDNNVHELENYYEELLSLNLQEEDCEQDGNSAPESPVSTQFNILDHPDSDMNAEERIEHLRTKIEEARKTIQLMKDEAKGSAERQAKAEWAINLCSQRTEELEAQIKEEATIREELQNELDSAKEQIQEIVVDIEESKTRLSSLLELQADLSSKLQNSTAAKSRMEAQLEKTAKTREGMVRETEELRRQRDILHRRIEFCKERDAIGMAERSTEVSCSTREYTAEEIRLATDSFSEQMRLSSGVYRGRINHTSVAIQMIDPGNRLSREDFQSKVELLSHIRHPHLISMMGFCSELQCIVFNYMHSGSLSDILLPVPANKRSRKTCRPLTWHDRIRIASEVCSGLGFLHQAQHRPGPISHGNLTLSKILLDQNLVAKLGGFGPFGIAESDEGCGIELDIRAFGAMLLQLVTGRNWAGLIEEALTMGKAGLVQIVDNKAGQWPLDLVDGLVDLALRCVSVTPNGSNSVVDLGTAMEELDKIKAKADDLVGNIRLARGIDGADADDVPRIFICPILQDVMKNPHVAADGFSYELEAIEQWIIAGHDTSPMTNLRLQHPYLTPNHALRSLIQDWQNET</sequence>
<dbReference type="InterPro" id="IPR051348">
    <property type="entry name" value="U-box_ubiquitin_ligases"/>
</dbReference>
<dbReference type="InterPro" id="IPR003613">
    <property type="entry name" value="Ubox_domain"/>
</dbReference>
<dbReference type="PROSITE" id="PS51698">
    <property type="entry name" value="U_BOX"/>
    <property type="match status" value="1"/>
</dbReference>
<evidence type="ECO:0000259" key="9">
    <source>
        <dbReference type="PROSITE" id="PS51698"/>
    </source>
</evidence>
<evidence type="ECO:0000256" key="2">
    <source>
        <dbReference type="ARBA" id="ARBA00003861"/>
    </source>
</evidence>
<dbReference type="GO" id="GO:0005524">
    <property type="term" value="F:ATP binding"/>
    <property type="evidence" value="ECO:0007669"/>
    <property type="project" value="InterPro"/>
</dbReference>
<keyword evidence="6" id="KW-0833">Ubl conjugation pathway</keyword>
<comment type="pathway">
    <text evidence="3">Protein modification; protein ubiquitination.</text>
</comment>